<reference evidence="1" key="1">
    <citation type="journal article" date="2023" name="Science">
        <title>Genome structures resolve the early diversification of teleost fishes.</title>
        <authorList>
            <person name="Parey E."/>
            <person name="Louis A."/>
            <person name="Montfort J."/>
            <person name="Bouchez O."/>
            <person name="Roques C."/>
            <person name="Iampietro C."/>
            <person name="Lluch J."/>
            <person name="Castinel A."/>
            <person name="Donnadieu C."/>
            <person name="Desvignes T."/>
            <person name="Floi Bucao C."/>
            <person name="Jouanno E."/>
            <person name="Wen M."/>
            <person name="Mejri S."/>
            <person name="Dirks R."/>
            <person name="Jansen H."/>
            <person name="Henkel C."/>
            <person name="Chen W.J."/>
            <person name="Zahm M."/>
            <person name="Cabau C."/>
            <person name="Klopp C."/>
            <person name="Thompson A.W."/>
            <person name="Robinson-Rechavi M."/>
            <person name="Braasch I."/>
            <person name="Lecointre G."/>
            <person name="Bobe J."/>
            <person name="Postlethwait J.H."/>
            <person name="Berthelot C."/>
            <person name="Roest Crollius H."/>
            <person name="Guiguen Y."/>
        </authorList>
    </citation>
    <scope>NUCLEOTIDE SEQUENCE</scope>
    <source>
        <strain evidence="1">NC1722</strain>
    </source>
</reference>
<accession>A0AAD7SPC7</accession>
<dbReference type="Proteomes" id="UP001221898">
    <property type="component" value="Unassembled WGS sequence"/>
</dbReference>
<proteinExistence type="predicted"/>
<dbReference type="AlphaFoldDB" id="A0AAD7SPC7"/>
<name>A0AAD7SPC7_9TELE</name>
<organism evidence="1 2">
    <name type="scientific">Aldrovandia affinis</name>
    <dbReference type="NCBI Taxonomy" id="143900"/>
    <lineage>
        <taxon>Eukaryota</taxon>
        <taxon>Metazoa</taxon>
        <taxon>Chordata</taxon>
        <taxon>Craniata</taxon>
        <taxon>Vertebrata</taxon>
        <taxon>Euteleostomi</taxon>
        <taxon>Actinopterygii</taxon>
        <taxon>Neopterygii</taxon>
        <taxon>Teleostei</taxon>
        <taxon>Notacanthiformes</taxon>
        <taxon>Halosauridae</taxon>
        <taxon>Aldrovandia</taxon>
    </lineage>
</organism>
<keyword evidence="2" id="KW-1185">Reference proteome</keyword>
<evidence type="ECO:0000313" key="2">
    <source>
        <dbReference type="Proteomes" id="UP001221898"/>
    </source>
</evidence>
<comment type="caution">
    <text evidence="1">The sequence shown here is derived from an EMBL/GenBank/DDBJ whole genome shotgun (WGS) entry which is preliminary data.</text>
</comment>
<sequence length="149" mass="15945">MAARSATASASCPSEQLQYVHADTGEFRAPRTLISSHATVCRALPPMIIAHLRGLVSGLRGTAEIRTPRLVTRSERIIDGTSMSCSLLSLTVRVCVKHSESVSSIQYASGQIKPCLSLVPPRSLTVLLKHLSITATLKPNTLEDVVPVS</sequence>
<gene>
    <name evidence="1" type="ORF">AAFF_G00306500</name>
</gene>
<dbReference type="EMBL" id="JAINUG010000044">
    <property type="protein sequence ID" value="KAJ8406419.1"/>
    <property type="molecule type" value="Genomic_DNA"/>
</dbReference>
<protein>
    <submittedName>
        <fullName evidence="1">Uncharacterized protein</fullName>
    </submittedName>
</protein>
<evidence type="ECO:0000313" key="1">
    <source>
        <dbReference type="EMBL" id="KAJ8406419.1"/>
    </source>
</evidence>